<feature type="transmembrane region" description="Helical" evidence="2">
    <location>
        <begin position="69"/>
        <end position="88"/>
    </location>
</feature>
<dbReference type="EMBL" id="BAAALF010000057">
    <property type="protein sequence ID" value="GAA1241628.1"/>
    <property type="molecule type" value="Genomic_DNA"/>
</dbReference>
<comment type="caution">
    <text evidence="3">The sequence shown here is derived from an EMBL/GenBank/DDBJ whole genome shotgun (WGS) entry which is preliminary data.</text>
</comment>
<evidence type="ECO:0000313" key="3">
    <source>
        <dbReference type="EMBL" id="GAA1241628.1"/>
    </source>
</evidence>
<evidence type="ECO:0000313" key="4">
    <source>
        <dbReference type="Proteomes" id="UP001500037"/>
    </source>
</evidence>
<name>A0ABN1WA74_9ACTN</name>
<dbReference type="GO" id="GO:0016787">
    <property type="term" value="F:hydrolase activity"/>
    <property type="evidence" value="ECO:0007669"/>
    <property type="project" value="UniProtKB-KW"/>
</dbReference>
<keyword evidence="4" id="KW-1185">Reference proteome</keyword>
<evidence type="ECO:0000256" key="2">
    <source>
        <dbReference type="SAM" id="Phobius"/>
    </source>
</evidence>
<evidence type="ECO:0000256" key="1">
    <source>
        <dbReference type="SAM" id="MobiDB-lite"/>
    </source>
</evidence>
<protein>
    <submittedName>
        <fullName evidence="3">Alpha/beta hydrolase-fold protein</fullName>
    </submittedName>
</protein>
<dbReference type="InterPro" id="IPR029058">
    <property type="entry name" value="AB_hydrolase_fold"/>
</dbReference>
<feature type="transmembrane region" description="Helical" evidence="2">
    <location>
        <begin position="40"/>
        <end position="63"/>
    </location>
</feature>
<dbReference type="Gene3D" id="3.40.50.1820">
    <property type="entry name" value="alpha/beta hydrolase"/>
    <property type="match status" value="1"/>
</dbReference>
<dbReference type="PANTHER" id="PTHR48098">
    <property type="entry name" value="ENTEROCHELIN ESTERASE-RELATED"/>
    <property type="match status" value="1"/>
</dbReference>
<dbReference type="InterPro" id="IPR050583">
    <property type="entry name" value="Mycobacterial_A85_antigen"/>
</dbReference>
<dbReference type="RefSeq" id="WP_344442642.1">
    <property type="nucleotide sequence ID" value="NZ_BAAALF010000057.1"/>
</dbReference>
<keyword evidence="2" id="KW-0812">Transmembrane</keyword>
<dbReference type="Proteomes" id="UP001500037">
    <property type="component" value="Unassembled WGS sequence"/>
</dbReference>
<dbReference type="InterPro" id="IPR000801">
    <property type="entry name" value="Esterase-like"/>
</dbReference>
<feature type="transmembrane region" description="Helical" evidence="2">
    <location>
        <begin position="12"/>
        <end position="28"/>
    </location>
</feature>
<dbReference type="PANTHER" id="PTHR48098:SF1">
    <property type="entry name" value="DIACYLGLYCEROL ACYLTRANSFERASE_MYCOLYLTRANSFERASE AG85A"/>
    <property type="match status" value="1"/>
</dbReference>
<organism evidence="3 4">
    <name type="scientific">Kitasatospora nipponensis</name>
    <dbReference type="NCBI Taxonomy" id="258049"/>
    <lineage>
        <taxon>Bacteria</taxon>
        <taxon>Bacillati</taxon>
        <taxon>Actinomycetota</taxon>
        <taxon>Actinomycetes</taxon>
        <taxon>Kitasatosporales</taxon>
        <taxon>Streptomycetaceae</taxon>
        <taxon>Kitasatospora</taxon>
    </lineage>
</organism>
<keyword evidence="2" id="KW-0472">Membrane</keyword>
<keyword evidence="2" id="KW-1133">Transmembrane helix</keyword>
<feature type="region of interest" description="Disordered" evidence="1">
    <location>
        <begin position="411"/>
        <end position="453"/>
    </location>
</feature>
<accession>A0ABN1WA74</accession>
<dbReference type="SUPFAM" id="SSF53474">
    <property type="entry name" value="alpha/beta-Hydrolases"/>
    <property type="match status" value="1"/>
</dbReference>
<gene>
    <name evidence="3" type="ORF">GCM10009665_35490</name>
</gene>
<proteinExistence type="predicted"/>
<dbReference type="Pfam" id="PF00756">
    <property type="entry name" value="Esterase"/>
    <property type="match status" value="1"/>
</dbReference>
<feature type="transmembrane region" description="Helical" evidence="2">
    <location>
        <begin position="100"/>
        <end position="121"/>
    </location>
</feature>
<reference evidence="3 4" key="1">
    <citation type="journal article" date="2019" name="Int. J. Syst. Evol. Microbiol.">
        <title>The Global Catalogue of Microorganisms (GCM) 10K type strain sequencing project: providing services to taxonomists for standard genome sequencing and annotation.</title>
        <authorList>
            <consortium name="The Broad Institute Genomics Platform"/>
            <consortium name="The Broad Institute Genome Sequencing Center for Infectious Disease"/>
            <person name="Wu L."/>
            <person name="Ma J."/>
        </authorList>
    </citation>
    <scope>NUCLEOTIDE SEQUENCE [LARGE SCALE GENOMIC DNA]</scope>
    <source>
        <strain evidence="3 4">JCM 13004</strain>
    </source>
</reference>
<keyword evidence="3" id="KW-0378">Hydrolase</keyword>
<sequence length="453" mass="47527">MNISLLDGWFPWAVQVAAAAALTTAVGWRDRRWRLRRAPLALAAALALTAGLGLLAVTAGGITDPLPRALWLWLGAAVAAPAVLVAGWRGARWWHRATAPLALLLALLAGADALNASTGYFPTLDDAIGELSGTPLPQQVSLEQLGSLTGRSDTGRIVEVTVPDASGGFAHRPELVYLPPAWFRSRTRPRLPVVEMIGGEFAAPDNWVRAGNAVQTADAYAARHGGFAPILVFTDATGGFKVDTECVNGPNGKAEDHLVKDVPRYVEKTFQTATDPRKWGVVGWSMGGTCAVDLAVEHPDVFGRFEDIAGDIGPNTGDKQQTIDRLYGGDAAAWAAHDPMTVLAHHARYRDSAGWFESGDQEGQHIGQARQLDAAARKDGIACRVTVQPGRHVWQFAAGAFADALPWLAQQLGTPGPHPGAGVPSPGGPGTAPGTAPSPGPSRSPGPAATART</sequence>